<dbReference type="Proteomes" id="UP000284706">
    <property type="component" value="Unassembled WGS sequence"/>
</dbReference>
<organism evidence="3 4">
    <name type="scientific">Gymnopilus dilepis</name>
    <dbReference type="NCBI Taxonomy" id="231916"/>
    <lineage>
        <taxon>Eukaryota</taxon>
        <taxon>Fungi</taxon>
        <taxon>Dikarya</taxon>
        <taxon>Basidiomycota</taxon>
        <taxon>Agaricomycotina</taxon>
        <taxon>Agaricomycetes</taxon>
        <taxon>Agaricomycetidae</taxon>
        <taxon>Agaricales</taxon>
        <taxon>Agaricineae</taxon>
        <taxon>Hymenogastraceae</taxon>
        <taxon>Gymnopilus</taxon>
    </lineage>
</organism>
<dbReference type="SUPFAM" id="SSF48576">
    <property type="entry name" value="Terpenoid synthases"/>
    <property type="match status" value="1"/>
</dbReference>
<gene>
    <name evidence="3" type="ORF">CVT26_010374</name>
</gene>
<dbReference type="STRING" id="231916.A0A409WRZ6"/>
<keyword evidence="4" id="KW-1185">Reference proteome</keyword>
<protein>
    <recommendedName>
        <fullName evidence="5">Terpene synthase</fullName>
    </recommendedName>
</protein>
<proteinExistence type="inferred from homology"/>
<dbReference type="InParanoid" id="A0A409WRZ6"/>
<evidence type="ECO:0000256" key="2">
    <source>
        <dbReference type="ARBA" id="ARBA00023239"/>
    </source>
</evidence>
<dbReference type="AlphaFoldDB" id="A0A409WRZ6"/>
<dbReference type="InterPro" id="IPR024652">
    <property type="entry name" value="Trichodiene_synth"/>
</dbReference>
<comment type="caution">
    <text evidence="3">The sequence shown here is derived from an EMBL/GenBank/DDBJ whole genome shotgun (WGS) entry which is preliminary data.</text>
</comment>
<name>A0A409WRZ6_9AGAR</name>
<dbReference type="Pfam" id="PF06330">
    <property type="entry name" value="TRI5"/>
    <property type="match status" value="1"/>
</dbReference>
<sequence length="336" mass="38719">MVALVQNEPISLHDFHKNVHRTPYDAFVGETYSPHLFKDIIYDFIQKFGHLPPTSFELSDIKKTSTYRTMFDEFLSFNHDDRFYEDSCITAAVIAEQGYPQLSSDKKLQIAKYTWHAVTIEDSANKILPHVKAFQEDFFRRRISENALLASFQQNLLNMYNWWDPIAANLITISALDFITGLLMEEDPAYQGMQLSDAALAWPDFLRRQTGSAVAYACMLFPKDSCSDTSTYIQVVEDMAYIVNILNDLLSYHKEALIGDCNNYVHFRARVNGKTVLETLKDVAEDILAANERIIRVLQSTSPESIVAWRNFVYGYSDFHFCSPRYRLKDFNLASE</sequence>
<comment type="similarity">
    <text evidence="1">Belongs to the trichodiene synthase family.</text>
</comment>
<dbReference type="OrthoDB" id="2998174at2759"/>
<accession>A0A409WRZ6</accession>
<dbReference type="Gene3D" id="1.10.600.10">
    <property type="entry name" value="Farnesyl Diphosphate Synthase"/>
    <property type="match status" value="1"/>
</dbReference>
<reference evidence="3 4" key="1">
    <citation type="journal article" date="2018" name="Evol. Lett.">
        <title>Horizontal gene cluster transfer increased hallucinogenic mushroom diversity.</title>
        <authorList>
            <person name="Reynolds H.T."/>
            <person name="Vijayakumar V."/>
            <person name="Gluck-Thaler E."/>
            <person name="Korotkin H.B."/>
            <person name="Matheny P.B."/>
            <person name="Slot J.C."/>
        </authorList>
    </citation>
    <scope>NUCLEOTIDE SEQUENCE [LARGE SCALE GENOMIC DNA]</scope>
    <source>
        <strain evidence="3 4">SRW20</strain>
    </source>
</reference>
<evidence type="ECO:0000313" key="3">
    <source>
        <dbReference type="EMBL" id="PPQ81246.1"/>
    </source>
</evidence>
<dbReference type="GO" id="GO:0016838">
    <property type="term" value="F:carbon-oxygen lyase activity, acting on phosphates"/>
    <property type="evidence" value="ECO:0007669"/>
    <property type="project" value="InterPro"/>
</dbReference>
<evidence type="ECO:0008006" key="5">
    <source>
        <dbReference type="Google" id="ProtNLM"/>
    </source>
</evidence>
<keyword evidence="2" id="KW-0456">Lyase</keyword>
<evidence type="ECO:0000256" key="1">
    <source>
        <dbReference type="ARBA" id="ARBA00007946"/>
    </source>
</evidence>
<dbReference type="EMBL" id="NHYE01004889">
    <property type="protein sequence ID" value="PPQ81246.1"/>
    <property type="molecule type" value="Genomic_DNA"/>
</dbReference>
<evidence type="ECO:0000313" key="4">
    <source>
        <dbReference type="Proteomes" id="UP000284706"/>
    </source>
</evidence>
<dbReference type="InterPro" id="IPR008949">
    <property type="entry name" value="Isoprenoid_synthase_dom_sf"/>
</dbReference>